<dbReference type="PROSITE" id="PS52004">
    <property type="entry name" value="KS3_2"/>
    <property type="match status" value="1"/>
</dbReference>
<evidence type="ECO:0000256" key="2">
    <source>
        <dbReference type="ARBA" id="ARBA00022553"/>
    </source>
</evidence>
<dbReference type="EMBL" id="HBNR01056520">
    <property type="protein sequence ID" value="CAE4623477.1"/>
    <property type="molecule type" value="Transcribed_RNA"/>
</dbReference>
<dbReference type="PANTHER" id="PTHR43775">
    <property type="entry name" value="FATTY ACID SYNTHASE"/>
    <property type="match status" value="1"/>
</dbReference>
<keyword evidence="2" id="KW-0597">Phosphoprotein</keyword>
<evidence type="ECO:0000259" key="4">
    <source>
        <dbReference type="PROSITE" id="PS52004"/>
    </source>
</evidence>
<evidence type="ECO:0000313" key="5">
    <source>
        <dbReference type="EMBL" id="CAE4623477.1"/>
    </source>
</evidence>
<dbReference type="Gene3D" id="3.40.47.10">
    <property type="match status" value="1"/>
</dbReference>
<dbReference type="CDD" id="cd00833">
    <property type="entry name" value="PKS"/>
    <property type="match status" value="1"/>
</dbReference>
<dbReference type="GO" id="GO:0004312">
    <property type="term" value="F:fatty acid synthase activity"/>
    <property type="evidence" value="ECO:0007669"/>
    <property type="project" value="TreeGrafter"/>
</dbReference>
<dbReference type="InterPro" id="IPR030834">
    <property type="entry name" value="PKS_assoc_dom"/>
</dbReference>
<dbReference type="InterPro" id="IPR020841">
    <property type="entry name" value="PKS_Beta-ketoAc_synthase_dom"/>
</dbReference>
<dbReference type="GO" id="GO:0006633">
    <property type="term" value="P:fatty acid biosynthetic process"/>
    <property type="evidence" value="ECO:0007669"/>
    <property type="project" value="TreeGrafter"/>
</dbReference>
<dbReference type="SUPFAM" id="SSF53901">
    <property type="entry name" value="Thiolase-like"/>
    <property type="match status" value="1"/>
</dbReference>
<keyword evidence="3" id="KW-0808">Transferase</keyword>
<gene>
    <name evidence="5" type="ORF">AMON00008_LOCUS39750</name>
</gene>
<dbReference type="NCBIfam" id="TIGR04556">
    <property type="entry name" value="PKS_assoc"/>
    <property type="match status" value="1"/>
</dbReference>
<evidence type="ECO:0000256" key="1">
    <source>
        <dbReference type="ARBA" id="ARBA00022450"/>
    </source>
</evidence>
<accession>A0A7S4VDS0</accession>
<dbReference type="AlphaFoldDB" id="A0A7S4VDS0"/>
<sequence length="1254" mass="139412">MPDSGEEPAEATEKDQWTELDFRLVEIVNQEPVDPLPEVLEANPGAQKLEVDGKRGQVLSWIEEQGKYLVETFDGDQAPVPWDHLREYEPPDPEAGGFHVAMPRSDFRAEYFPMELAEALESKLYCVIQATSTPGARKSAARNLVEREEKWTRIMPDMEPAYMGQNPGGKKILWLSHSDEHDDDPSVEHGLAEADRVLTTLSGFLGPICPSLGFEAIHRTNAFVHARCSSRGEEEELLEAFWEPTYKITAEEMQAHLSFKYRRKLCMMYFVNGSGGTLTLHPSYKGWDDIKISCQENQIVVFRHDICDYTFWPEGKQFCVQAWILRAPQAGEVGISSADKTDRYNEAIDMIPDGPGYGTSPESVDCMSLACRYPGVVWAPEDYWNLLSVGCDGGLKIPNSRWDHDLYYDPNPETMTPGKAYAQHFGMLEIDALANFESTFFGIPEDEAECIDPPCRVMLEVGYDCLYRGGWTRKKLEGSTIGTCYGTAESEFAGMLMAGFWGAKKKARIGLMPAMTCSRLQYCFSIKGPTSTAETACSSALSATCVMHHWMRPQMPDQFQKRTMCAQVPYGLAGGLNAAFNANTMIGFCGAHMLSIQGRCFTFDQGGDGFLRAEGIGAMFYKTSHGEDHARLSMLVASQMNQDGRSASLTAPHGPSQQECIRYCLREGNILPFDVQVQELHGTGTALGDPIETGSLRATMMMLHGEVREQPLVKTSSKSNFGHTELNAGMCGIMKCALLGVFCAATANCHIRLLNPHIDINEYPVHFSTELIDQNKDTAYCGVSSFGWSGCNARGDMWSRCMGGPRNTDPGERRMDFTERRIFWYDSINRLSAPPEPASRAGPALDDLEAYTGEYGSGCPGFEENTFYVTGTFSGWTTMQEMEWLDDRGSYASAFTLGEAGVEQFRIVVNKSHRYAIFPAAKMADSSSLVLGPGTAPAGQSWAIDGRREGAPAGTVFFVFFTLDPESKMKRIWWEATTDERALKMAAGVSFRHSYSLVGTWTVWKPVKMGASNKEGERGVFEVEVKIGIERKEAFRILRDADSNQAIYPVRVKAEEGEQLQVKGPDHRHGDKKWEISGKMGDVVRLRFRAWEGNLSLSVISSKGVETWGSETGPAAVYYVTATWNKYGFSAMSPDPKKEGVYTLKHRLSAQRMEAFQIVIDQDYGQVIHPEIELADQLLSQAFGPDGKGEGLQWGLFGMTGVELKITLDLNQVDIDRRKVVTWSLDAPDVIPRREGLDPSADAPVFPTYDYEAT</sequence>
<dbReference type="Pfam" id="PF02801">
    <property type="entry name" value="Ketoacyl-synt_C"/>
    <property type="match status" value="1"/>
</dbReference>
<dbReference type="PANTHER" id="PTHR43775:SF37">
    <property type="entry name" value="SI:DKEY-61P9.11"/>
    <property type="match status" value="1"/>
</dbReference>
<reference evidence="5" key="1">
    <citation type="submission" date="2021-01" db="EMBL/GenBank/DDBJ databases">
        <authorList>
            <person name="Corre E."/>
            <person name="Pelletier E."/>
            <person name="Niang G."/>
            <person name="Scheremetjew M."/>
            <person name="Finn R."/>
            <person name="Kale V."/>
            <person name="Holt S."/>
            <person name="Cochrane G."/>
            <person name="Meng A."/>
            <person name="Brown T."/>
            <person name="Cohen L."/>
        </authorList>
    </citation>
    <scope>NUCLEOTIDE SEQUENCE</scope>
    <source>
        <strain evidence="5">CCMP3105</strain>
    </source>
</reference>
<protein>
    <recommendedName>
        <fullName evidence="4">Ketosynthase family 3 (KS3) domain-containing protein</fullName>
    </recommendedName>
</protein>
<keyword evidence="1" id="KW-0596">Phosphopantetheine</keyword>
<name>A0A7S4VDS0_9DINO</name>
<dbReference type="InterPro" id="IPR014030">
    <property type="entry name" value="Ketoacyl_synth_N"/>
</dbReference>
<dbReference type="Pfam" id="PF00109">
    <property type="entry name" value="ketoacyl-synt"/>
    <property type="match status" value="1"/>
</dbReference>
<dbReference type="InterPro" id="IPR050091">
    <property type="entry name" value="PKS_NRPS_Biosynth_Enz"/>
</dbReference>
<comment type="similarity">
    <text evidence="3">Belongs to the thiolase-like superfamily. Beta-ketoacyl-ACP synthases family.</text>
</comment>
<organism evidence="5">
    <name type="scientific">Alexandrium monilatum</name>
    <dbReference type="NCBI Taxonomy" id="311494"/>
    <lineage>
        <taxon>Eukaryota</taxon>
        <taxon>Sar</taxon>
        <taxon>Alveolata</taxon>
        <taxon>Dinophyceae</taxon>
        <taxon>Gonyaulacales</taxon>
        <taxon>Pyrocystaceae</taxon>
        <taxon>Alexandrium</taxon>
    </lineage>
</organism>
<proteinExistence type="inferred from homology"/>
<dbReference type="InterPro" id="IPR014031">
    <property type="entry name" value="Ketoacyl_synth_C"/>
</dbReference>
<evidence type="ECO:0000256" key="3">
    <source>
        <dbReference type="RuleBase" id="RU003694"/>
    </source>
</evidence>
<feature type="domain" description="Ketosynthase family 3 (KS3)" evidence="4">
    <location>
        <begin position="361"/>
        <end position="799"/>
    </location>
</feature>
<dbReference type="SMART" id="SM00825">
    <property type="entry name" value="PKS_KS"/>
    <property type="match status" value="1"/>
</dbReference>
<dbReference type="InterPro" id="IPR016039">
    <property type="entry name" value="Thiolase-like"/>
</dbReference>